<comment type="catalytic activity">
    <reaction evidence="1">
        <text>AMP + H2O = D-ribose 5-phosphate + adenine</text>
        <dbReference type="Rhea" id="RHEA:20129"/>
        <dbReference type="ChEBI" id="CHEBI:15377"/>
        <dbReference type="ChEBI" id="CHEBI:16708"/>
        <dbReference type="ChEBI" id="CHEBI:78346"/>
        <dbReference type="ChEBI" id="CHEBI:456215"/>
        <dbReference type="EC" id="3.2.2.4"/>
    </reaction>
</comment>
<proteinExistence type="inferred from homology"/>
<keyword evidence="3" id="KW-0203">Cytokinin biosynthesis</keyword>
<reference evidence="4" key="1">
    <citation type="submission" date="2006-09" db="EMBL/GenBank/DDBJ databases">
        <title>Complete sequence of Rhodopseudomonas palustris BisA53.</title>
        <authorList>
            <consortium name="US DOE Joint Genome Institute"/>
            <person name="Copeland A."/>
            <person name="Lucas S."/>
            <person name="Lapidus A."/>
            <person name="Barry K."/>
            <person name="Detter J.C."/>
            <person name="Glavina del Rio T."/>
            <person name="Hammon N."/>
            <person name="Israni S."/>
            <person name="Dalin E."/>
            <person name="Tice H."/>
            <person name="Pitluck S."/>
            <person name="Chain P."/>
            <person name="Malfatti S."/>
            <person name="Shin M."/>
            <person name="Vergez L."/>
            <person name="Schmutz J."/>
            <person name="Larimer F."/>
            <person name="Land M."/>
            <person name="Hauser L."/>
            <person name="Pelletier D.A."/>
            <person name="Kyrpides N."/>
            <person name="Kim E."/>
            <person name="Harwood C.S."/>
            <person name="Oda Y."/>
            <person name="Richardson P."/>
        </authorList>
    </citation>
    <scope>NUCLEOTIDE SEQUENCE [LARGE SCALE GENOMIC DNA]</scope>
    <source>
        <strain evidence="4">BisA53</strain>
    </source>
</reference>
<dbReference type="PANTHER" id="PTHR31223:SF70">
    <property type="entry name" value="LOG FAMILY PROTEIN YJL055W"/>
    <property type="match status" value="1"/>
</dbReference>
<dbReference type="SUPFAM" id="SSF102405">
    <property type="entry name" value="MCP/YpsA-like"/>
    <property type="match status" value="1"/>
</dbReference>
<dbReference type="AlphaFoldDB" id="Q07Q34"/>
<evidence type="ECO:0000256" key="1">
    <source>
        <dbReference type="ARBA" id="ARBA00000274"/>
    </source>
</evidence>
<dbReference type="HOGENOM" id="CLU_058336_4_0_5"/>
<dbReference type="PANTHER" id="PTHR31223">
    <property type="entry name" value="LOG FAMILY PROTEIN YJL055W"/>
    <property type="match status" value="1"/>
</dbReference>
<organism evidence="4">
    <name type="scientific">Rhodopseudomonas palustris (strain BisA53)</name>
    <dbReference type="NCBI Taxonomy" id="316055"/>
    <lineage>
        <taxon>Bacteria</taxon>
        <taxon>Pseudomonadati</taxon>
        <taxon>Pseudomonadota</taxon>
        <taxon>Alphaproteobacteria</taxon>
        <taxon>Hyphomicrobiales</taxon>
        <taxon>Nitrobacteraceae</taxon>
        <taxon>Rhodopseudomonas</taxon>
    </lineage>
</organism>
<gene>
    <name evidence="4" type="ordered locus">RPE_2006</name>
</gene>
<dbReference type="InterPro" id="IPR031100">
    <property type="entry name" value="LOG_fam"/>
</dbReference>
<protein>
    <recommendedName>
        <fullName evidence="3">Cytokinin riboside 5'-monophosphate phosphoribohydrolase</fullName>
        <ecNumber evidence="3">3.2.2.n1</ecNumber>
    </recommendedName>
</protein>
<keyword evidence="3" id="KW-0378">Hydrolase</keyword>
<dbReference type="GO" id="GO:0009691">
    <property type="term" value="P:cytokinin biosynthetic process"/>
    <property type="evidence" value="ECO:0007669"/>
    <property type="project" value="UniProtKB-UniRule"/>
</dbReference>
<accession>Q07Q34</accession>
<evidence type="ECO:0000256" key="3">
    <source>
        <dbReference type="RuleBase" id="RU363015"/>
    </source>
</evidence>
<dbReference type="GO" id="GO:0008714">
    <property type="term" value="F:AMP nucleosidase activity"/>
    <property type="evidence" value="ECO:0007669"/>
    <property type="project" value="UniProtKB-EC"/>
</dbReference>
<dbReference type="GO" id="GO:0005829">
    <property type="term" value="C:cytosol"/>
    <property type="evidence" value="ECO:0007669"/>
    <property type="project" value="TreeGrafter"/>
</dbReference>
<dbReference type="eggNOG" id="COG1611">
    <property type="taxonomic scope" value="Bacteria"/>
</dbReference>
<dbReference type="KEGG" id="rpe:RPE_2006"/>
<dbReference type="InterPro" id="IPR005269">
    <property type="entry name" value="LOG"/>
</dbReference>
<dbReference type="Gene3D" id="3.40.50.450">
    <property type="match status" value="1"/>
</dbReference>
<evidence type="ECO:0000313" key="4">
    <source>
        <dbReference type="EMBL" id="ABJ05950.1"/>
    </source>
</evidence>
<sequence>MPQCHIAGMSEIKTVCVYCGSSAGTNPRFLETATIFGRILAESGIRLVYGGGAIGLMGAVAESVLDHGGAVTGIIPGFLSSREIALRRVSELIVTDDMHERKRLMFERSDAFVALPGGIGTLEELVEQMTWQQLGQHTKPIMIANIDGFWDPLLALLDHMRETAFIRPNLTVELLQVDDVAKILPTLRAAAAARPDDAVRVPEIAQRF</sequence>
<dbReference type="NCBIfam" id="TIGR00730">
    <property type="entry name" value="Rossman fold protein, TIGR00730 family"/>
    <property type="match status" value="1"/>
</dbReference>
<dbReference type="STRING" id="316055.RPE_2006"/>
<dbReference type="Pfam" id="PF03641">
    <property type="entry name" value="Lysine_decarbox"/>
    <property type="match status" value="1"/>
</dbReference>
<dbReference type="EMBL" id="CP000463">
    <property type="protein sequence ID" value="ABJ05950.1"/>
    <property type="molecule type" value="Genomic_DNA"/>
</dbReference>
<comment type="similarity">
    <text evidence="2 3">Belongs to the LOG family.</text>
</comment>
<evidence type="ECO:0000256" key="2">
    <source>
        <dbReference type="ARBA" id="ARBA00006763"/>
    </source>
</evidence>
<name>Q07Q34_RHOP5</name>
<dbReference type="EC" id="3.2.2.n1" evidence="3"/>